<feature type="transmembrane region" description="Helical" evidence="5">
    <location>
        <begin position="53"/>
        <end position="74"/>
    </location>
</feature>
<gene>
    <name evidence="7" type="ORF">TVG0315520</name>
</gene>
<dbReference type="PhylomeDB" id="Q97BZ9"/>
<feature type="transmembrane region" description="Helical" evidence="5">
    <location>
        <begin position="419"/>
        <end position="439"/>
    </location>
</feature>
<dbReference type="Pfam" id="PF00083">
    <property type="entry name" value="Sugar_tr"/>
    <property type="match status" value="1"/>
</dbReference>
<dbReference type="HOGENOM" id="CLU_001265_46_14_2"/>
<accession>Q97BZ9</accession>
<keyword evidence="7" id="KW-0762">Sugar transport</keyword>
<dbReference type="GO" id="GO:0046943">
    <property type="term" value="F:carboxylic acid transmembrane transporter activity"/>
    <property type="evidence" value="ECO:0007669"/>
    <property type="project" value="TreeGrafter"/>
</dbReference>
<dbReference type="Proteomes" id="UP000001017">
    <property type="component" value="Chromosome"/>
</dbReference>
<evidence type="ECO:0000256" key="2">
    <source>
        <dbReference type="ARBA" id="ARBA00022692"/>
    </source>
</evidence>
<dbReference type="KEGG" id="tvo:TVG0315520"/>
<evidence type="ECO:0000259" key="6">
    <source>
        <dbReference type="PROSITE" id="PS50850"/>
    </source>
</evidence>
<dbReference type="STRING" id="273116.gene:9381081"/>
<reference evidence="7 8" key="1">
    <citation type="journal article" date="1999" name="Proc. Jpn. Acad.">
        <title>Determination of the complete genomic DNA sequence of Thermoplasma volvanium GSS1.</title>
        <authorList>
            <person name="Kawashima T."/>
            <person name="Yamamoto Y."/>
            <person name="Aramaki H."/>
            <person name="Nunoshiba T."/>
            <person name="Kawamoto T."/>
            <person name="Watanabe K."/>
            <person name="Yamazaki M."/>
            <person name="Kanehori K."/>
            <person name="Amano N."/>
            <person name="Ohya Y."/>
            <person name="Makino K."/>
            <person name="Suzuki M."/>
        </authorList>
    </citation>
    <scope>NUCLEOTIDE SEQUENCE [LARGE SCALE GENOMIC DNA]</scope>
    <source>
        <strain evidence="8">ATCC 51530 / DSM 4299 / JCM 9571 / NBRC 15438 / GSS1</strain>
    </source>
</reference>
<feature type="transmembrane region" description="Helical" evidence="5">
    <location>
        <begin position="107"/>
        <end position="128"/>
    </location>
</feature>
<feature type="transmembrane region" description="Helical" evidence="5">
    <location>
        <begin position="278"/>
        <end position="298"/>
    </location>
</feature>
<feature type="domain" description="Major facilitator superfamily (MFS) profile" evidence="6">
    <location>
        <begin position="16"/>
        <end position="443"/>
    </location>
</feature>
<proteinExistence type="predicted"/>
<dbReference type="PROSITE" id="PS00216">
    <property type="entry name" value="SUGAR_TRANSPORT_1"/>
    <property type="match status" value="1"/>
</dbReference>
<feature type="transmembrane region" description="Helical" evidence="5">
    <location>
        <begin position="140"/>
        <end position="159"/>
    </location>
</feature>
<dbReference type="InterPro" id="IPR005828">
    <property type="entry name" value="MFS_sugar_transport-like"/>
</dbReference>
<dbReference type="GO" id="GO:0005886">
    <property type="term" value="C:plasma membrane"/>
    <property type="evidence" value="ECO:0007669"/>
    <property type="project" value="TreeGrafter"/>
</dbReference>
<keyword evidence="2 5" id="KW-0812">Transmembrane</keyword>
<feature type="transmembrane region" description="Helical" evidence="5">
    <location>
        <begin position="81"/>
        <end position="101"/>
    </location>
</feature>
<sequence>MFSDFDSKLTRFQIKTVIVSGIGIFSDSYNLYAIALVYYIAAFYLNLTPPESALMTSGAFIGAAIGAILFGLIADKIGRKPVYGLDLALITLGSFLQFFAVNFTLLLIFRIILGLGIGGDYVLSPIITAENANSRDRGKLMIMTFPIMAAFGAMLAAFVDQVSTILLPSSLVWKIVLAFGGVPALFVIYFRRKITETARYSAIVKGSSVDIMSIEKETGTKIEITRDTKTYSYRLKTSLVLVLISSVLWILYDMYSSTFAIYGPITIAKNLGLTPISFTYYAEIFAGIPGAIVSAMLIDKIGRKRLITIGYLGVFFWLLLYGLLLMKSPIFGSKILSGILPTGLVGEAAFAGFSFYIMNYLFSAMGPASIIGGAMVTPEITPTKARGTSQAITVGLDRTADALGLTAFPLLLARLGLPFLILGFSAIAILSIIIMNVGIPEARGKSLEEITGETADTGIRGSIGK</sequence>
<evidence type="ECO:0000313" key="8">
    <source>
        <dbReference type="Proteomes" id="UP000001017"/>
    </source>
</evidence>
<feature type="transmembrane region" description="Helical" evidence="5">
    <location>
        <begin position="338"/>
        <end position="362"/>
    </location>
</feature>
<dbReference type="EMBL" id="BA000011">
    <property type="protein sequence ID" value="BAB59448.1"/>
    <property type="molecule type" value="Genomic_DNA"/>
</dbReference>
<keyword evidence="7" id="KW-0813">Transport</keyword>
<feature type="transmembrane region" description="Helical" evidence="5">
    <location>
        <begin position="305"/>
        <end position="326"/>
    </location>
</feature>
<dbReference type="RefSeq" id="WP_010916561.1">
    <property type="nucleotide sequence ID" value="NC_002689.2"/>
</dbReference>
<evidence type="ECO:0000256" key="1">
    <source>
        <dbReference type="ARBA" id="ARBA00004141"/>
    </source>
</evidence>
<feature type="transmembrane region" description="Helical" evidence="5">
    <location>
        <begin position="29"/>
        <end position="47"/>
    </location>
</feature>
<keyword evidence="3 5" id="KW-1133">Transmembrane helix</keyword>
<organism evidence="7 8">
    <name type="scientific">Thermoplasma volcanium (strain ATCC 51530 / DSM 4299 / JCM 9571 / NBRC 15438 / GSS1)</name>
    <dbReference type="NCBI Taxonomy" id="273116"/>
    <lineage>
        <taxon>Archaea</taxon>
        <taxon>Methanobacteriati</taxon>
        <taxon>Thermoplasmatota</taxon>
        <taxon>Thermoplasmata</taxon>
        <taxon>Thermoplasmatales</taxon>
        <taxon>Thermoplasmataceae</taxon>
        <taxon>Thermoplasma</taxon>
    </lineage>
</organism>
<feature type="transmembrane region" description="Helical" evidence="5">
    <location>
        <begin position="171"/>
        <end position="190"/>
    </location>
</feature>
<dbReference type="PaxDb" id="273116-14324521"/>
<dbReference type="SUPFAM" id="SSF103473">
    <property type="entry name" value="MFS general substrate transporter"/>
    <property type="match status" value="1"/>
</dbReference>
<comment type="subcellular location">
    <subcellularLocation>
        <location evidence="1">Membrane</location>
        <topology evidence="1">Multi-pass membrane protein</topology>
    </subcellularLocation>
</comment>
<reference evidence="7 8" key="2">
    <citation type="journal article" date="2000" name="Proc. Natl. Acad. Sci. U.S.A.">
        <title>Archaeal adaptation to higher temperatures revealed by genomic sequence of Thermoplasma volcanium.</title>
        <authorList>
            <person name="Kawashima T."/>
            <person name="Amano N."/>
            <person name="Koike H."/>
            <person name="Makino S."/>
            <person name="Higuchi S."/>
            <person name="Kawashima-Ohya Y."/>
            <person name="Watanabe K."/>
            <person name="Yamazaki M."/>
            <person name="Kanehori K."/>
            <person name="Kawamoto T."/>
            <person name="Nunoshiba T."/>
            <person name="Yamamoto Y."/>
            <person name="Aramaki H."/>
            <person name="Makino K."/>
            <person name="Suzuki M."/>
        </authorList>
    </citation>
    <scope>NUCLEOTIDE SEQUENCE [LARGE SCALE GENOMIC DNA]</scope>
    <source>
        <strain evidence="8">ATCC 51530 / DSM 4299 / JCM 9571 / NBRC 15438 / GSS1</strain>
    </source>
</reference>
<dbReference type="PROSITE" id="PS00217">
    <property type="entry name" value="SUGAR_TRANSPORT_2"/>
    <property type="match status" value="1"/>
</dbReference>
<name>Q97BZ9_THEVO</name>
<dbReference type="PROSITE" id="PS50850">
    <property type="entry name" value="MFS"/>
    <property type="match status" value="1"/>
</dbReference>
<dbReference type="GeneID" id="1440819"/>
<dbReference type="PANTHER" id="PTHR23508:SF10">
    <property type="entry name" value="CARBOXYLIC ACID TRANSPORTER PROTEIN HOMOLOG"/>
    <property type="match status" value="1"/>
</dbReference>
<dbReference type="Gene3D" id="1.20.1250.20">
    <property type="entry name" value="MFS general substrate transporter like domains"/>
    <property type="match status" value="1"/>
</dbReference>
<keyword evidence="4 5" id="KW-0472">Membrane</keyword>
<dbReference type="AlphaFoldDB" id="Q97BZ9"/>
<feature type="transmembrane region" description="Helical" evidence="5">
    <location>
        <begin position="233"/>
        <end position="252"/>
    </location>
</feature>
<dbReference type="eggNOG" id="arCOG02683">
    <property type="taxonomic scope" value="Archaea"/>
</dbReference>
<dbReference type="PANTHER" id="PTHR23508">
    <property type="entry name" value="CARBOXYLIC ACID TRANSPORTER PROTEIN HOMOLOG"/>
    <property type="match status" value="1"/>
</dbReference>
<dbReference type="InterPro" id="IPR005829">
    <property type="entry name" value="Sugar_transporter_CS"/>
</dbReference>
<protein>
    <submittedName>
        <fullName evidence="7">Sugar transporter</fullName>
    </submittedName>
</protein>
<dbReference type="InterPro" id="IPR020846">
    <property type="entry name" value="MFS_dom"/>
</dbReference>
<evidence type="ECO:0000256" key="3">
    <source>
        <dbReference type="ARBA" id="ARBA00022989"/>
    </source>
</evidence>
<keyword evidence="8" id="KW-1185">Reference proteome</keyword>
<evidence type="ECO:0000256" key="4">
    <source>
        <dbReference type="ARBA" id="ARBA00023136"/>
    </source>
</evidence>
<dbReference type="OrthoDB" id="117970at2157"/>
<evidence type="ECO:0000313" key="7">
    <source>
        <dbReference type="EMBL" id="BAB59448.1"/>
    </source>
</evidence>
<evidence type="ECO:0000256" key="5">
    <source>
        <dbReference type="SAM" id="Phobius"/>
    </source>
</evidence>
<dbReference type="InterPro" id="IPR036259">
    <property type="entry name" value="MFS_trans_sf"/>
</dbReference>